<feature type="domain" description="Adenosine deaminase" evidence="11">
    <location>
        <begin position="136"/>
        <end position="377"/>
    </location>
</feature>
<evidence type="ECO:0000256" key="6">
    <source>
        <dbReference type="ARBA" id="ARBA00022525"/>
    </source>
</evidence>
<dbReference type="EMBL" id="CH902617">
    <property type="protein sequence ID" value="KPU79885.1"/>
    <property type="molecule type" value="Genomic_DNA"/>
</dbReference>
<keyword evidence="14" id="KW-1185">Reference proteome</keyword>
<gene>
    <name evidence="13" type="primary">Dana\GF28103</name>
    <name evidence="13" type="ORF">GF28103</name>
</gene>
<dbReference type="OrthoDB" id="7202371at2759"/>
<dbReference type="GO" id="GO:0005615">
    <property type="term" value="C:extracellular space"/>
    <property type="evidence" value="ECO:0007669"/>
    <property type="project" value="InterPro"/>
</dbReference>
<evidence type="ECO:0000256" key="2">
    <source>
        <dbReference type="ARBA" id="ARBA00004613"/>
    </source>
</evidence>
<evidence type="ECO:0000256" key="3">
    <source>
        <dbReference type="ARBA" id="ARBA00006083"/>
    </source>
</evidence>
<dbReference type="PANTHER" id="PTHR11409:SF39">
    <property type="entry name" value="ADENOSINE DEAMINASE 2"/>
    <property type="match status" value="1"/>
</dbReference>
<keyword evidence="7" id="KW-0479">Metal-binding</keyword>
<protein>
    <recommendedName>
        <fullName evidence="5">Adenosine deaminase</fullName>
        <ecNumber evidence="4">3.5.4.4</ecNumber>
    </recommendedName>
</protein>
<dbReference type="SUPFAM" id="SSF51556">
    <property type="entry name" value="Metallo-dependent hydrolases"/>
    <property type="match status" value="1"/>
</dbReference>
<dbReference type="GO" id="GO:0004000">
    <property type="term" value="F:adenosine deaminase activity"/>
    <property type="evidence" value="ECO:0007669"/>
    <property type="project" value="InterPro"/>
</dbReference>
<dbReference type="Gene3D" id="3.20.20.140">
    <property type="entry name" value="Metal-dependent hydrolases"/>
    <property type="match status" value="1"/>
</dbReference>
<reference evidence="13 14" key="1">
    <citation type="journal article" date="2007" name="Nature">
        <title>Evolution of genes and genomes on the Drosophila phylogeny.</title>
        <authorList>
            <consortium name="Drosophila 12 Genomes Consortium"/>
            <person name="Clark A.G."/>
            <person name="Eisen M.B."/>
            <person name="Smith D.R."/>
            <person name="Bergman C.M."/>
            <person name="Oliver B."/>
            <person name="Markow T.A."/>
            <person name="Kaufman T.C."/>
            <person name="Kellis M."/>
            <person name="Gelbart W."/>
            <person name="Iyer V.N."/>
            <person name="Pollard D.A."/>
            <person name="Sackton T.B."/>
            <person name="Larracuente A.M."/>
            <person name="Singh N.D."/>
            <person name="Abad J.P."/>
            <person name="Abt D.N."/>
            <person name="Adryan B."/>
            <person name="Aguade M."/>
            <person name="Akashi H."/>
            <person name="Anderson W.W."/>
            <person name="Aquadro C.F."/>
            <person name="Ardell D.H."/>
            <person name="Arguello R."/>
            <person name="Artieri C.G."/>
            <person name="Barbash D.A."/>
            <person name="Barker D."/>
            <person name="Barsanti P."/>
            <person name="Batterham P."/>
            <person name="Batzoglou S."/>
            <person name="Begun D."/>
            <person name="Bhutkar A."/>
            <person name="Blanco E."/>
            <person name="Bosak S.A."/>
            <person name="Bradley R.K."/>
            <person name="Brand A.D."/>
            <person name="Brent M.R."/>
            <person name="Brooks A.N."/>
            <person name="Brown R.H."/>
            <person name="Butlin R.K."/>
            <person name="Caggese C."/>
            <person name="Calvi B.R."/>
            <person name="Bernardo de Carvalho A."/>
            <person name="Caspi A."/>
            <person name="Castrezana S."/>
            <person name="Celniker S.E."/>
            <person name="Chang J.L."/>
            <person name="Chapple C."/>
            <person name="Chatterji S."/>
            <person name="Chinwalla A."/>
            <person name="Civetta A."/>
            <person name="Clifton S.W."/>
            <person name="Comeron J.M."/>
            <person name="Costello J.C."/>
            <person name="Coyne J.A."/>
            <person name="Daub J."/>
            <person name="David R.G."/>
            <person name="Delcher A.L."/>
            <person name="Delehaunty K."/>
            <person name="Do C.B."/>
            <person name="Ebling H."/>
            <person name="Edwards K."/>
            <person name="Eickbush T."/>
            <person name="Evans J.D."/>
            <person name="Filipski A."/>
            <person name="Findeiss S."/>
            <person name="Freyhult E."/>
            <person name="Fulton L."/>
            <person name="Fulton R."/>
            <person name="Garcia A.C."/>
            <person name="Gardiner A."/>
            <person name="Garfield D.A."/>
            <person name="Garvin B.E."/>
            <person name="Gibson G."/>
            <person name="Gilbert D."/>
            <person name="Gnerre S."/>
            <person name="Godfrey J."/>
            <person name="Good R."/>
            <person name="Gotea V."/>
            <person name="Gravely B."/>
            <person name="Greenberg A.J."/>
            <person name="Griffiths-Jones S."/>
            <person name="Gross S."/>
            <person name="Guigo R."/>
            <person name="Gustafson E.A."/>
            <person name="Haerty W."/>
            <person name="Hahn M.W."/>
            <person name="Halligan D.L."/>
            <person name="Halpern A.L."/>
            <person name="Halter G.M."/>
            <person name="Han M.V."/>
            <person name="Heger A."/>
            <person name="Hillier L."/>
            <person name="Hinrichs A.S."/>
            <person name="Holmes I."/>
            <person name="Hoskins R.A."/>
            <person name="Hubisz M.J."/>
            <person name="Hultmark D."/>
            <person name="Huntley M.A."/>
            <person name="Jaffe D.B."/>
            <person name="Jagadeeshan S."/>
            <person name="Jeck W.R."/>
            <person name="Johnson J."/>
            <person name="Jones C.D."/>
            <person name="Jordan W.C."/>
            <person name="Karpen G.H."/>
            <person name="Kataoka E."/>
            <person name="Keightley P.D."/>
            <person name="Kheradpour P."/>
            <person name="Kirkness E.F."/>
            <person name="Koerich L.B."/>
            <person name="Kristiansen K."/>
            <person name="Kudrna D."/>
            <person name="Kulathinal R.J."/>
            <person name="Kumar S."/>
            <person name="Kwok R."/>
            <person name="Lander E."/>
            <person name="Langley C.H."/>
            <person name="Lapoint R."/>
            <person name="Lazzaro B.P."/>
            <person name="Lee S.J."/>
            <person name="Levesque L."/>
            <person name="Li R."/>
            <person name="Lin C.F."/>
            <person name="Lin M.F."/>
            <person name="Lindblad-Toh K."/>
            <person name="Llopart A."/>
            <person name="Long M."/>
            <person name="Low L."/>
            <person name="Lozovsky E."/>
            <person name="Lu J."/>
            <person name="Luo M."/>
            <person name="Machado C.A."/>
            <person name="Makalowski W."/>
            <person name="Marzo M."/>
            <person name="Matsuda M."/>
            <person name="Matzkin L."/>
            <person name="McAllister B."/>
            <person name="McBride C.S."/>
            <person name="McKernan B."/>
            <person name="McKernan K."/>
            <person name="Mendez-Lago M."/>
            <person name="Minx P."/>
            <person name="Mollenhauer M.U."/>
            <person name="Montooth K."/>
            <person name="Mount S.M."/>
            <person name="Mu X."/>
            <person name="Myers E."/>
            <person name="Negre B."/>
            <person name="Newfeld S."/>
            <person name="Nielsen R."/>
            <person name="Noor M.A."/>
            <person name="O'Grady P."/>
            <person name="Pachter L."/>
            <person name="Papaceit M."/>
            <person name="Parisi M.J."/>
            <person name="Parisi M."/>
            <person name="Parts L."/>
            <person name="Pedersen J.S."/>
            <person name="Pesole G."/>
            <person name="Phillippy A.M."/>
            <person name="Ponting C.P."/>
            <person name="Pop M."/>
            <person name="Porcelli D."/>
            <person name="Powell J.R."/>
            <person name="Prohaska S."/>
            <person name="Pruitt K."/>
            <person name="Puig M."/>
            <person name="Quesneville H."/>
            <person name="Ram K.R."/>
            <person name="Rand D."/>
            <person name="Rasmussen M.D."/>
            <person name="Reed L.K."/>
            <person name="Reenan R."/>
            <person name="Reily A."/>
            <person name="Remington K.A."/>
            <person name="Rieger T.T."/>
            <person name="Ritchie M.G."/>
            <person name="Robin C."/>
            <person name="Rogers Y.H."/>
            <person name="Rohde C."/>
            <person name="Rozas J."/>
            <person name="Rubenfield M.J."/>
            <person name="Ruiz A."/>
            <person name="Russo S."/>
            <person name="Salzberg S.L."/>
            <person name="Sanchez-Gracia A."/>
            <person name="Saranga D.J."/>
            <person name="Sato H."/>
            <person name="Schaeffer S.W."/>
            <person name="Schatz M.C."/>
            <person name="Schlenke T."/>
            <person name="Schwartz R."/>
            <person name="Segarra C."/>
            <person name="Singh R.S."/>
            <person name="Sirot L."/>
            <person name="Sirota M."/>
            <person name="Sisneros N.B."/>
            <person name="Smith C.D."/>
            <person name="Smith T.F."/>
            <person name="Spieth J."/>
            <person name="Stage D.E."/>
            <person name="Stark A."/>
            <person name="Stephan W."/>
            <person name="Strausberg R.L."/>
            <person name="Strempel S."/>
            <person name="Sturgill D."/>
            <person name="Sutton G."/>
            <person name="Sutton G.G."/>
            <person name="Tao W."/>
            <person name="Teichmann S."/>
            <person name="Tobari Y.N."/>
            <person name="Tomimura Y."/>
            <person name="Tsolas J.M."/>
            <person name="Valente V.L."/>
            <person name="Venter E."/>
            <person name="Venter J.C."/>
            <person name="Vicario S."/>
            <person name="Vieira F.G."/>
            <person name="Vilella A.J."/>
            <person name="Villasante A."/>
            <person name="Walenz B."/>
            <person name="Wang J."/>
            <person name="Wasserman M."/>
            <person name="Watts T."/>
            <person name="Wilson D."/>
            <person name="Wilson R.K."/>
            <person name="Wing R.A."/>
            <person name="Wolfner M.F."/>
            <person name="Wong A."/>
            <person name="Wong G.K."/>
            <person name="Wu C.I."/>
            <person name="Wu G."/>
            <person name="Yamamoto D."/>
            <person name="Yang H.P."/>
            <person name="Yang S.P."/>
            <person name="Yorke J.A."/>
            <person name="Yoshida K."/>
            <person name="Zdobnov E."/>
            <person name="Zhang P."/>
            <person name="Zhang Y."/>
            <person name="Zimin A.V."/>
            <person name="Baldwin J."/>
            <person name="Abdouelleil A."/>
            <person name="Abdulkadir J."/>
            <person name="Abebe A."/>
            <person name="Abera B."/>
            <person name="Abreu J."/>
            <person name="Acer S.C."/>
            <person name="Aftuck L."/>
            <person name="Alexander A."/>
            <person name="An P."/>
            <person name="Anderson E."/>
            <person name="Anderson S."/>
            <person name="Arachi H."/>
            <person name="Azer M."/>
            <person name="Bachantsang P."/>
            <person name="Barry A."/>
            <person name="Bayul T."/>
            <person name="Berlin A."/>
            <person name="Bessette D."/>
            <person name="Bloom T."/>
            <person name="Blye J."/>
            <person name="Boguslavskiy L."/>
            <person name="Bonnet C."/>
            <person name="Boukhgalter B."/>
            <person name="Bourzgui I."/>
            <person name="Brown A."/>
            <person name="Cahill P."/>
            <person name="Channer S."/>
            <person name="Cheshatsang Y."/>
            <person name="Chuda L."/>
            <person name="Citroen M."/>
            <person name="Collymore A."/>
            <person name="Cooke P."/>
            <person name="Costello M."/>
            <person name="D'Aco K."/>
            <person name="Daza R."/>
            <person name="De Haan G."/>
            <person name="DeGray S."/>
            <person name="DeMaso C."/>
            <person name="Dhargay N."/>
            <person name="Dooley K."/>
            <person name="Dooley E."/>
            <person name="Doricent M."/>
            <person name="Dorje P."/>
            <person name="Dorjee K."/>
            <person name="Dupes A."/>
            <person name="Elong R."/>
            <person name="Falk J."/>
            <person name="Farina A."/>
            <person name="Faro S."/>
            <person name="Ferguson D."/>
            <person name="Fisher S."/>
            <person name="Foley C.D."/>
            <person name="Franke A."/>
            <person name="Friedrich D."/>
            <person name="Gadbois L."/>
            <person name="Gearin G."/>
            <person name="Gearin C.R."/>
            <person name="Giannoukos G."/>
            <person name="Goode T."/>
            <person name="Graham J."/>
            <person name="Grandbois E."/>
            <person name="Grewal S."/>
            <person name="Gyaltsen K."/>
            <person name="Hafez N."/>
            <person name="Hagos B."/>
            <person name="Hall J."/>
            <person name="Henson C."/>
            <person name="Hollinger A."/>
            <person name="Honan T."/>
            <person name="Huard M.D."/>
            <person name="Hughes L."/>
            <person name="Hurhula B."/>
            <person name="Husby M.E."/>
            <person name="Kamat A."/>
            <person name="Kanga B."/>
            <person name="Kashin S."/>
            <person name="Khazanovich D."/>
            <person name="Kisner P."/>
            <person name="Lance K."/>
            <person name="Lara M."/>
            <person name="Lee W."/>
            <person name="Lennon N."/>
            <person name="Letendre F."/>
            <person name="LeVine R."/>
            <person name="Lipovsky A."/>
            <person name="Liu X."/>
            <person name="Liu J."/>
            <person name="Liu S."/>
            <person name="Lokyitsang T."/>
            <person name="Lokyitsang Y."/>
            <person name="Lubonja R."/>
            <person name="Lui A."/>
            <person name="MacDonald P."/>
            <person name="Magnisalis V."/>
            <person name="Maru K."/>
            <person name="Matthews C."/>
            <person name="McCusker W."/>
            <person name="McDonough S."/>
            <person name="Mehta T."/>
            <person name="Meldrim J."/>
            <person name="Meneus L."/>
            <person name="Mihai O."/>
            <person name="Mihalev A."/>
            <person name="Mihova T."/>
            <person name="Mittelman R."/>
            <person name="Mlenga V."/>
            <person name="Montmayeur A."/>
            <person name="Mulrain L."/>
            <person name="Navidi A."/>
            <person name="Naylor J."/>
            <person name="Negash T."/>
            <person name="Nguyen T."/>
            <person name="Nguyen N."/>
            <person name="Nicol R."/>
            <person name="Norbu C."/>
            <person name="Norbu N."/>
            <person name="Novod N."/>
            <person name="O'Neill B."/>
            <person name="Osman S."/>
            <person name="Markiewicz E."/>
            <person name="Oyono O.L."/>
            <person name="Patti C."/>
            <person name="Phunkhang P."/>
            <person name="Pierre F."/>
            <person name="Priest M."/>
            <person name="Raghuraman S."/>
            <person name="Rege F."/>
            <person name="Reyes R."/>
            <person name="Rise C."/>
            <person name="Rogov P."/>
            <person name="Ross K."/>
            <person name="Ryan E."/>
            <person name="Settipalli S."/>
            <person name="Shea T."/>
            <person name="Sherpa N."/>
            <person name="Shi L."/>
            <person name="Shih D."/>
            <person name="Sparrow T."/>
            <person name="Spaulding J."/>
            <person name="Stalker J."/>
            <person name="Stange-Thomann N."/>
            <person name="Stavropoulos S."/>
            <person name="Stone C."/>
            <person name="Strader C."/>
            <person name="Tesfaye S."/>
            <person name="Thomson T."/>
            <person name="Thoulutsang Y."/>
            <person name="Thoulutsang D."/>
            <person name="Topham K."/>
            <person name="Topping I."/>
            <person name="Tsamla T."/>
            <person name="Vassiliev H."/>
            <person name="Vo A."/>
            <person name="Wangchuk T."/>
            <person name="Wangdi T."/>
            <person name="Weiand M."/>
            <person name="Wilkinson J."/>
            <person name="Wilson A."/>
            <person name="Yadav S."/>
            <person name="Young G."/>
            <person name="Yu Q."/>
            <person name="Zembek L."/>
            <person name="Zhong D."/>
            <person name="Zimmer A."/>
            <person name="Zwirko Z."/>
            <person name="Jaffe D.B."/>
            <person name="Alvarez P."/>
            <person name="Brockman W."/>
            <person name="Butler J."/>
            <person name="Chin C."/>
            <person name="Gnerre S."/>
            <person name="Grabherr M."/>
            <person name="Kleber M."/>
            <person name="Mauceli E."/>
            <person name="MacCallum I."/>
        </authorList>
    </citation>
    <scope>NUCLEOTIDE SEQUENCE [LARGE SCALE GENOMIC DNA]</scope>
    <source>
        <strain evidence="14">Tucson 14024-0371.13</strain>
    </source>
</reference>
<dbReference type="InterPro" id="IPR032466">
    <property type="entry name" value="Metal_Hydrolase"/>
</dbReference>
<dbReference type="Proteomes" id="UP000007801">
    <property type="component" value="Unassembled WGS sequence"/>
</dbReference>
<evidence type="ECO:0000259" key="11">
    <source>
        <dbReference type="Pfam" id="PF00962"/>
    </source>
</evidence>
<comment type="catalytic activity">
    <reaction evidence="10">
        <text>adenosine + H2O + H(+) = inosine + NH4(+)</text>
        <dbReference type="Rhea" id="RHEA:24408"/>
        <dbReference type="ChEBI" id="CHEBI:15377"/>
        <dbReference type="ChEBI" id="CHEBI:15378"/>
        <dbReference type="ChEBI" id="CHEBI:16335"/>
        <dbReference type="ChEBI" id="CHEBI:17596"/>
        <dbReference type="ChEBI" id="CHEBI:28938"/>
        <dbReference type="EC" id="3.5.4.4"/>
    </reaction>
</comment>
<proteinExistence type="inferred from homology"/>
<feature type="domain" description="Adenosine/AMP deaminase N-terminal" evidence="12">
    <location>
        <begin position="1"/>
        <end position="40"/>
    </location>
</feature>
<keyword evidence="8" id="KW-0732">Signal</keyword>
<keyword evidence="6" id="KW-0964">Secreted</keyword>
<dbReference type="InterPro" id="IPR013659">
    <property type="entry name" value="A_deaminase_N"/>
</dbReference>
<dbReference type="SMR" id="A0A0P8XZ69"/>
<evidence type="ECO:0000256" key="8">
    <source>
        <dbReference type="ARBA" id="ARBA00022729"/>
    </source>
</evidence>
<evidence type="ECO:0000256" key="9">
    <source>
        <dbReference type="ARBA" id="ARBA00022801"/>
    </source>
</evidence>
<evidence type="ECO:0000256" key="4">
    <source>
        <dbReference type="ARBA" id="ARBA00012784"/>
    </source>
</evidence>
<dbReference type="Pfam" id="PF00962">
    <property type="entry name" value="A_deaminase"/>
    <property type="match status" value="1"/>
</dbReference>
<name>A0A0P8XZ69_DROAN</name>
<comment type="subcellular location">
    <subcellularLocation>
        <location evidence="2">Secreted</location>
    </subcellularLocation>
</comment>
<dbReference type="PANTHER" id="PTHR11409">
    <property type="entry name" value="ADENOSINE DEAMINASE"/>
    <property type="match status" value="1"/>
</dbReference>
<dbReference type="CDD" id="cd01321">
    <property type="entry name" value="ADGF"/>
    <property type="match status" value="1"/>
</dbReference>
<keyword evidence="9" id="KW-0378">Hydrolase</keyword>
<evidence type="ECO:0000256" key="5">
    <source>
        <dbReference type="ARBA" id="ARBA00018099"/>
    </source>
</evidence>
<evidence type="ECO:0000256" key="1">
    <source>
        <dbReference type="ARBA" id="ARBA00001947"/>
    </source>
</evidence>
<evidence type="ECO:0000256" key="7">
    <source>
        <dbReference type="ARBA" id="ARBA00022723"/>
    </source>
</evidence>
<dbReference type="eggNOG" id="KOG1097">
    <property type="taxonomic scope" value="Eukaryota"/>
</dbReference>
<dbReference type="FunFam" id="3.20.20.140:FF:000017">
    <property type="entry name" value="Adenosine deaminase 2"/>
    <property type="match status" value="1"/>
</dbReference>
<dbReference type="STRING" id="7217.A0A0P8XZ69"/>
<accession>A0A0P8XZ69</accession>
<dbReference type="GO" id="GO:0046872">
    <property type="term" value="F:metal ion binding"/>
    <property type="evidence" value="ECO:0007669"/>
    <property type="project" value="UniProtKB-KW"/>
</dbReference>
<evidence type="ECO:0000256" key="10">
    <source>
        <dbReference type="ARBA" id="ARBA00047764"/>
    </source>
</evidence>
<organism evidence="13 14">
    <name type="scientific">Drosophila ananassae</name>
    <name type="common">Fruit fly</name>
    <dbReference type="NCBI Taxonomy" id="7217"/>
    <lineage>
        <taxon>Eukaryota</taxon>
        <taxon>Metazoa</taxon>
        <taxon>Ecdysozoa</taxon>
        <taxon>Arthropoda</taxon>
        <taxon>Hexapoda</taxon>
        <taxon>Insecta</taxon>
        <taxon>Pterygota</taxon>
        <taxon>Neoptera</taxon>
        <taxon>Endopterygota</taxon>
        <taxon>Diptera</taxon>
        <taxon>Brachycera</taxon>
        <taxon>Muscomorpha</taxon>
        <taxon>Ephydroidea</taxon>
        <taxon>Drosophilidae</taxon>
        <taxon>Drosophila</taxon>
        <taxon>Sophophora</taxon>
    </lineage>
</organism>
<dbReference type="GO" id="GO:0006154">
    <property type="term" value="P:adenosine catabolic process"/>
    <property type="evidence" value="ECO:0007669"/>
    <property type="project" value="InterPro"/>
</dbReference>
<dbReference type="Pfam" id="PF08451">
    <property type="entry name" value="A_deaminase_N"/>
    <property type="match status" value="1"/>
</dbReference>
<dbReference type="AlphaFoldDB" id="A0A0P8XZ69"/>
<evidence type="ECO:0000259" key="12">
    <source>
        <dbReference type="Pfam" id="PF08451"/>
    </source>
</evidence>
<evidence type="ECO:0000313" key="13">
    <source>
        <dbReference type="EMBL" id="KPU79885.1"/>
    </source>
</evidence>
<dbReference type="EC" id="3.5.4.4" evidence="4"/>
<dbReference type="InterPro" id="IPR001365">
    <property type="entry name" value="A_deaminase_dom"/>
</dbReference>
<comment type="cofactor">
    <cofactor evidence="1">
        <name>Zn(2+)</name>
        <dbReference type="ChEBI" id="CHEBI:29105"/>
    </cofactor>
</comment>
<dbReference type="InterPro" id="IPR006330">
    <property type="entry name" value="Ado/ade_deaminase"/>
</dbReference>
<dbReference type="GO" id="GO:0046103">
    <property type="term" value="P:inosine biosynthetic process"/>
    <property type="evidence" value="ECO:0007669"/>
    <property type="project" value="TreeGrafter"/>
</dbReference>
<evidence type="ECO:0000313" key="14">
    <source>
        <dbReference type="Proteomes" id="UP000007801"/>
    </source>
</evidence>
<dbReference type="InterPro" id="IPR006331">
    <property type="entry name" value="ADGF"/>
</dbReference>
<comment type="similarity">
    <text evidence="3">Belongs to the metallo-dependent hydrolases superfamily. Adenosine and AMP deaminases family. ADGF subfamily.</text>
</comment>
<dbReference type="InParanoid" id="A0A0P8XZ69"/>
<sequence length="444" mass="51499">MNLKEKELDRGFSHEDQNPAALHFFKAKSLIEKGDVFPFLKKMPKGALLHVHDSASVSSKWVIKNLTYMTGMLRCSSSKGDVFTFRKLKQKHGCSYYYKVSEERNWSRKYDEKLEKSINLRAAYPEMVFPNLGDIWTRFQGMFSTFNDAFAYVHAFRRYIWQMLAELYSDNVMYAEVRSTLPELYDQNGKIYPKEFTVREYININKNFVKKYGDFLGIKIIYCGLRHDLNTIKTSIKEFKQLHKNFPDFIIGFDLVGQEDKGKTLFSVLNELNDLPKSAKLFFHGGETNWFGSVMDTNLLDAILLKTKRIGHGYALAKHPILMEKVINKEIALEVSPISNQVLNLVWDLRNHPAAIYLSKNIPMTITNDDPGFWDAQGVTYDFYYAIMSLAPNDAGIRLLKGLVWNSLNYSVLTYGEKQRGLNILDRRWNSFLIAAHFRSRKKA</sequence>
<dbReference type="NCBIfam" id="TIGR01431">
    <property type="entry name" value="adm_rel"/>
    <property type="match status" value="1"/>
</dbReference>